<dbReference type="GO" id="GO:0008713">
    <property type="term" value="F:ADP-heptose-lipopolysaccharide heptosyltransferase activity"/>
    <property type="evidence" value="ECO:0007669"/>
    <property type="project" value="TreeGrafter"/>
</dbReference>
<evidence type="ECO:0000313" key="4">
    <source>
        <dbReference type="Proteomes" id="UP000189956"/>
    </source>
</evidence>
<dbReference type="EMBL" id="FUWL01000003">
    <property type="protein sequence ID" value="SJZ33492.1"/>
    <property type="molecule type" value="Genomic_DNA"/>
</dbReference>
<keyword evidence="2 3" id="KW-0808">Transferase</keyword>
<dbReference type="InterPro" id="IPR051199">
    <property type="entry name" value="LPS_LOS_Heptosyltrfase"/>
</dbReference>
<reference evidence="3 4" key="1">
    <citation type="submission" date="2017-02" db="EMBL/GenBank/DDBJ databases">
        <authorList>
            <person name="Peterson S.W."/>
        </authorList>
    </citation>
    <scope>NUCLEOTIDE SEQUENCE [LARGE SCALE GENOMIC DNA]</scope>
    <source>
        <strain evidence="3 4">ATCC 700135</strain>
    </source>
</reference>
<dbReference type="RefSeq" id="WP_126464422.1">
    <property type="nucleotide sequence ID" value="NZ_FUWL01000003.1"/>
</dbReference>
<sequence>MGSRQTKEVPIYVCFRFSALGDVAMTLPLIYEVALGHPQSHFYFVTRPLMTQLFKACPPNLTALPYDMGAKGSWRDMLRLAHELHKAYPKATVIDLHDVLRTKILRYTLRLMGHEVITLHKPRKERKALLSRTPTPEVPRALYVTPMLSLYADTLKRAGLRVSGGCPIFAGSERRQVIGIAPFAQHRGKILPPEVLETLIDRLLEVLPLHRIILYGAPGREKDALSEIAARKGDRVGLSEAKGLSAEIDEISTLECMVSMDSANQHIASLVSTPVVSLWGATHPAAGFMAFGQKEEDCIGLPMGCRPCSIYGQKPCHRGDYACLHDLDLSEILAHIMRHTT</sequence>
<dbReference type="InterPro" id="IPR002201">
    <property type="entry name" value="Glyco_trans_9"/>
</dbReference>
<dbReference type="PANTHER" id="PTHR30160:SF22">
    <property type="entry name" value="LIPOPOLYSACCHARIDE CORE BIOSYNTHESIS PROTEIN"/>
    <property type="match status" value="1"/>
</dbReference>
<dbReference type="AlphaFoldDB" id="A0A1T4JTF0"/>
<dbReference type="Proteomes" id="UP000189956">
    <property type="component" value="Unassembled WGS sequence"/>
</dbReference>
<dbReference type="GO" id="GO:0009244">
    <property type="term" value="P:lipopolysaccharide core region biosynthetic process"/>
    <property type="evidence" value="ECO:0007669"/>
    <property type="project" value="TreeGrafter"/>
</dbReference>
<evidence type="ECO:0000256" key="1">
    <source>
        <dbReference type="ARBA" id="ARBA00022676"/>
    </source>
</evidence>
<organism evidence="3 4">
    <name type="scientific">Porphyromonas cangingivalis</name>
    <dbReference type="NCBI Taxonomy" id="36874"/>
    <lineage>
        <taxon>Bacteria</taxon>
        <taxon>Pseudomonadati</taxon>
        <taxon>Bacteroidota</taxon>
        <taxon>Bacteroidia</taxon>
        <taxon>Bacteroidales</taxon>
        <taxon>Porphyromonadaceae</taxon>
        <taxon>Porphyromonas</taxon>
    </lineage>
</organism>
<protein>
    <submittedName>
        <fullName evidence="3">ADP-heptose:LPS heptosyltransferase</fullName>
    </submittedName>
</protein>
<dbReference type="Gene3D" id="3.40.50.2000">
    <property type="entry name" value="Glycogen Phosphorylase B"/>
    <property type="match status" value="2"/>
</dbReference>
<gene>
    <name evidence="3" type="ORF">SAMN02745205_00385</name>
</gene>
<evidence type="ECO:0000313" key="3">
    <source>
        <dbReference type="EMBL" id="SJZ33492.1"/>
    </source>
</evidence>
<dbReference type="PANTHER" id="PTHR30160">
    <property type="entry name" value="TETRAACYLDISACCHARIDE 4'-KINASE-RELATED"/>
    <property type="match status" value="1"/>
</dbReference>
<keyword evidence="1" id="KW-0328">Glycosyltransferase</keyword>
<dbReference type="CDD" id="cd03789">
    <property type="entry name" value="GT9_LPS_heptosyltransferase"/>
    <property type="match status" value="1"/>
</dbReference>
<proteinExistence type="predicted"/>
<accession>A0A1T4JTF0</accession>
<name>A0A1T4JTF0_PORCN</name>
<evidence type="ECO:0000256" key="2">
    <source>
        <dbReference type="ARBA" id="ARBA00022679"/>
    </source>
</evidence>
<dbReference type="GO" id="GO:0005829">
    <property type="term" value="C:cytosol"/>
    <property type="evidence" value="ECO:0007669"/>
    <property type="project" value="TreeGrafter"/>
</dbReference>
<dbReference type="SUPFAM" id="SSF53756">
    <property type="entry name" value="UDP-Glycosyltransferase/glycogen phosphorylase"/>
    <property type="match status" value="1"/>
</dbReference>
<dbReference type="Pfam" id="PF01075">
    <property type="entry name" value="Glyco_transf_9"/>
    <property type="match status" value="1"/>
</dbReference>